<evidence type="ECO:0000313" key="3">
    <source>
        <dbReference type="EMBL" id="MCD2114841.1"/>
    </source>
</evidence>
<dbReference type="RefSeq" id="WP_192378976.1">
    <property type="nucleotide sequence ID" value="NZ_CP027558.1"/>
</dbReference>
<evidence type="ECO:0000256" key="1">
    <source>
        <dbReference type="SAM" id="MobiDB-lite"/>
    </source>
</evidence>
<evidence type="ECO:0000259" key="2">
    <source>
        <dbReference type="Pfam" id="PF12697"/>
    </source>
</evidence>
<accession>A0AAW4XNN1</accession>
<evidence type="ECO:0000313" key="4">
    <source>
        <dbReference type="Proteomes" id="UP001198630"/>
    </source>
</evidence>
<feature type="domain" description="AB hydrolase-1" evidence="2">
    <location>
        <begin position="80"/>
        <end position="284"/>
    </location>
</feature>
<organism evidence="3 4">
    <name type="scientific">Rhodococcus rhodochrous</name>
    <dbReference type="NCBI Taxonomy" id="1829"/>
    <lineage>
        <taxon>Bacteria</taxon>
        <taxon>Bacillati</taxon>
        <taxon>Actinomycetota</taxon>
        <taxon>Actinomycetes</taxon>
        <taxon>Mycobacteriales</taxon>
        <taxon>Nocardiaceae</taxon>
        <taxon>Rhodococcus</taxon>
    </lineage>
</organism>
<dbReference type="Pfam" id="PF12697">
    <property type="entry name" value="Abhydrolase_6"/>
    <property type="match status" value="1"/>
</dbReference>
<protein>
    <submittedName>
        <fullName evidence="3">Alpha/beta hydrolase</fullName>
    </submittedName>
</protein>
<dbReference type="AlphaFoldDB" id="A0AAW4XNN1"/>
<dbReference type="SUPFAM" id="SSF53474">
    <property type="entry name" value="alpha/beta-Hydrolases"/>
    <property type="match status" value="1"/>
</dbReference>
<sequence>MTGLHTKYPYRSPGDHIFVQSSCRRLLSGTKQRYEVRYVDSALGATGVVTSGTRSALPAIVVVAGTEVPAAAMTALIDVLGPSRQVFIVDPPGMPGLSDPRYPVRDLWTVYGQWFDTVLAQLTSSPVTVIGYGFGAAIAVSAPRHVHVTDLVLAAPIGLSPIRQTAASRWHRWRWHTDADPQSAERFLRVVTGTGFKPDADLVALYCTIGAHYLPPRIRPLVPDDAITQKAEHVPITIAVGGDDPFLTEPVRGALGGRVPQASIHLLDGVGHLIPLEAPEQLAALADSAISTAPSPAIQRPGRSSTSNHVEDM</sequence>
<dbReference type="Gene3D" id="3.40.50.1820">
    <property type="entry name" value="alpha/beta hydrolase"/>
    <property type="match status" value="1"/>
</dbReference>
<dbReference type="Proteomes" id="UP001198630">
    <property type="component" value="Unassembled WGS sequence"/>
</dbReference>
<dbReference type="InterPro" id="IPR029058">
    <property type="entry name" value="AB_hydrolase_fold"/>
</dbReference>
<gene>
    <name evidence="3" type="ORF">LQ384_27440</name>
</gene>
<feature type="region of interest" description="Disordered" evidence="1">
    <location>
        <begin position="293"/>
        <end position="313"/>
    </location>
</feature>
<keyword evidence="3" id="KW-0378">Hydrolase</keyword>
<feature type="compositionally biased region" description="Polar residues" evidence="1">
    <location>
        <begin position="302"/>
        <end position="313"/>
    </location>
</feature>
<reference evidence="3" key="1">
    <citation type="submission" date="2021-11" db="EMBL/GenBank/DDBJ databases">
        <title>Development of a sustainable strategy for remediation of hydrocarbon-contaminated territories based on the waste exchange concept.</title>
        <authorList>
            <person name="Elkin A."/>
        </authorList>
    </citation>
    <scope>NUCLEOTIDE SEQUENCE</scope>
    <source>
        <strain evidence="3">IEGM 757</strain>
    </source>
</reference>
<comment type="caution">
    <text evidence="3">The sequence shown here is derived from an EMBL/GenBank/DDBJ whole genome shotgun (WGS) entry which is preliminary data.</text>
</comment>
<dbReference type="GO" id="GO:0016787">
    <property type="term" value="F:hydrolase activity"/>
    <property type="evidence" value="ECO:0007669"/>
    <property type="project" value="UniProtKB-KW"/>
</dbReference>
<proteinExistence type="predicted"/>
<name>A0AAW4XNN1_RHORH</name>
<dbReference type="EMBL" id="JAJNCO010000031">
    <property type="protein sequence ID" value="MCD2114841.1"/>
    <property type="molecule type" value="Genomic_DNA"/>
</dbReference>
<dbReference type="InterPro" id="IPR000073">
    <property type="entry name" value="AB_hydrolase_1"/>
</dbReference>